<organism evidence="2">
    <name type="scientific">Oryza barthii</name>
    <dbReference type="NCBI Taxonomy" id="65489"/>
    <lineage>
        <taxon>Eukaryota</taxon>
        <taxon>Viridiplantae</taxon>
        <taxon>Streptophyta</taxon>
        <taxon>Embryophyta</taxon>
        <taxon>Tracheophyta</taxon>
        <taxon>Spermatophyta</taxon>
        <taxon>Magnoliopsida</taxon>
        <taxon>Liliopsida</taxon>
        <taxon>Poales</taxon>
        <taxon>Poaceae</taxon>
        <taxon>BOP clade</taxon>
        <taxon>Oryzoideae</taxon>
        <taxon>Oryzeae</taxon>
        <taxon>Oryzinae</taxon>
        <taxon>Oryza</taxon>
    </lineage>
</organism>
<name>A0A0D3HDB2_9ORYZ</name>
<dbReference type="PaxDb" id="65489-OBART10G08910.1"/>
<feature type="region of interest" description="Disordered" evidence="1">
    <location>
        <begin position="1"/>
        <end position="23"/>
    </location>
</feature>
<feature type="compositionally biased region" description="Acidic residues" evidence="1">
    <location>
        <begin position="1"/>
        <end position="10"/>
    </location>
</feature>
<evidence type="ECO:0000256" key="1">
    <source>
        <dbReference type="SAM" id="MobiDB-lite"/>
    </source>
</evidence>
<proteinExistence type="predicted"/>
<dbReference type="EnsemblPlants" id="OBART10G08910.1">
    <property type="protein sequence ID" value="OBART10G08910.1"/>
    <property type="gene ID" value="OBART10G08910"/>
</dbReference>
<keyword evidence="3" id="KW-1185">Reference proteome</keyword>
<reference evidence="2" key="2">
    <citation type="submission" date="2015-03" db="UniProtKB">
        <authorList>
            <consortium name="EnsemblPlants"/>
        </authorList>
    </citation>
    <scope>IDENTIFICATION</scope>
</reference>
<evidence type="ECO:0000313" key="2">
    <source>
        <dbReference type="EnsemblPlants" id="OBART10G08910.1"/>
    </source>
</evidence>
<reference evidence="2" key="1">
    <citation type="journal article" date="2009" name="Rice">
        <title>De Novo Next Generation Sequencing of Plant Genomes.</title>
        <authorList>
            <person name="Rounsley S."/>
            <person name="Marri P.R."/>
            <person name="Yu Y."/>
            <person name="He R."/>
            <person name="Sisneros N."/>
            <person name="Goicoechea J.L."/>
            <person name="Lee S.J."/>
            <person name="Angelova A."/>
            <person name="Kudrna D."/>
            <person name="Luo M."/>
            <person name="Affourtit J."/>
            <person name="Desany B."/>
            <person name="Knight J."/>
            <person name="Niazi F."/>
            <person name="Egholm M."/>
            <person name="Wing R.A."/>
        </authorList>
    </citation>
    <scope>NUCLEOTIDE SEQUENCE [LARGE SCALE GENOMIC DNA]</scope>
    <source>
        <strain evidence="2">cv. IRGC 105608</strain>
    </source>
</reference>
<dbReference type="Gramene" id="OBART10G08910.1">
    <property type="protein sequence ID" value="OBART10G08910.1"/>
    <property type="gene ID" value="OBART10G08910"/>
</dbReference>
<evidence type="ECO:0000313" key="3">
    <source>
        <dbReference type="Proteomes" id="UP000026960"/>
    </source>
</evidence>
<dbReference type="Proteomes" id="UP000026960">
    <property type="component" value="Chromosome 10"/>
</dbReference>
<protein>
    <submittedName>
        <fullName evidence="2">Uncharacterized protein</fullName>
    </submittedName>
</protein>
<feature type="region of interest" description="Disordered" evidence="1">
    <location>
        <begin position="47"/>
        <end position="72"/>
    </location>
</feature>
<accession>A0A0D3HDB2</accession>
<sequence>MPTGNEEDDPPPPAPFALPSSRQWRCRSRPAPLAGAPVVRLPRLTWPPRWHPGCPATDAEPPPRPGRRGRQPTACKGLLAHRRTTLAASWAATRRPGRALAGCAACRLLAWASHATAALGACSLHAEPQQSAASVPERGQPSRSHLPLRQIQARDGRIQPLGHRIRRLPTPRCRGHLGPCW</sequence>
<dbReference type="HOGENOM" id="CLU_1491219_0_0_1"/>
<dbReference type="AlphaFoldDB" id="A0A0D3HDB2"/>